<sequence length="1858" mass="208283">MTTTKIQTDTYDLFLKQILDSDTDDDFLKNFPIISNGGVSDGQFPPELEAALEDKVQTEQYVNNLRKKMEAWKAAGLTDAMKRALELLHDGNGMPPANSGDDEDDTDGSNDEPSTPTTETQESHSPPRIAEGSISRLVNGVSSLVDIESCFDSLRIPELDLPITAESTIKAVLTELYQLQEDLQIHLQGGPLAEPSTLGAQRRRKVQDLLDKVMKEAALYEEFSNRAQHLNLDQILNESDETSEDEFIDSETQDTESGGVCFEDSQSDISRRSTTSTLTTPMSPPSFKAVDPSLARLRSASSNSITSMQSRAASSRHSRPTTPSILGFEDIGLSAPPEPWEAFRWIPLDSISDQLYSSNFSQNYGLPTVLAVSGVIAVGTTRGLILVYEREQTLKCILGTTANALEHGAVTSLCISIDHAQIVSGHAQGHIFIWDISRPNNPTRSMLPISAAVAAGGRKDGHIRGSSILHVDFVGIRKNGIVSGDDHGMVFYHNIYKVMMVNASETIRILGRYPASTSEPETSIVSKPPRPSTVFGLAPLPLGQSPHGSEGFGLVAMLTPHKMTIVSTKPTIQTQHKCLKPRYHPSESTKSISGCLAWYPAMKDKTNAVESTSVDTDPLLAFSWGNHLTIIKVTVTQIETATKRRRQDREVRLEFTKIGEWKNKNSIVALQWLSPHVLLILTNTEDIIVFDPKTMEKTMEKSEHNNIRRKSLVYHDRFAAPLKDMPEVSNISNENKLTVDLGYYHSIRVHKGVVFLLGVRQLFAGTLLSWADRILAHFTSGDLLQAIELATKFYNGTSSQTILGLPDEEESRHAIVGEKLMELLISSLNYAFSTDRAFQGVINEQDLAIKCVKACLSMHKEEFLFTEVYERYVKAKETGILLEVLEPYIIQDKIRDLPPEIMKDLVSHYRNRRLLTRVEECIFHINPQCLDIDQVVQLCTSEGLYDAYIYVFNRSMVDYVSPAVELLMLIQKILGLEKRKRRKLRLSIGVSDSNVLETEDLETMKANARKFYVYLKNILIGRTYPNGAPLNDIEANEARTTLYSFVFSGRCVVWPRHGGDLVLTAEDKFHGAEPTYPYLRLFLRFDTQAFLQALECAFEDSYLNGVEIITSNDEYYEEEELPGKIINRQLLVNILLEVMTTTPPEHSEFTTSDISYLYCFVARNLPKYTQFLLLPPSTIKKILVKLSMDNDPRTREERQFAVECLLSIYTPEDEDQMVVLYENAGFWRVLEHVYKADKKYGLLVTTYLKDADRKKEVFDCIRALLNPQNGLTSSQREEVSATVMSMIDDIVDIDGERTAQLIHAYFDGDHQTVIENLESSPVRLFTYLRGLLEPQQDDTLTDDNQNDLQTVDDQINCATESKPEPLEIGSEIHEKYIALMCKFDPTGVYHYLQTHQDNTYRLEKVLPICEAAGIVDSVVWILERSGDAVGALDKVLNIVQEKKEDILQLVEDKKNSKNDRWTMNEKNKVEQSLMKLKGVLKIGIMLCENSCRRATLASGVGEASSSPILPLPNRANESETELLWFKLLDAFLDATKAVSSSSSTQFPPLLHDRLMANGQVSSFGMPRLPVPPHIANHLMTTFKSYVQSIMRSLLLSTSSSVSLPRLLLRFIQSQSKRKNSTVADFREIFVGMIDTYKYEGQLLAMTNRLFEKDLFGGVAGVVRQRGKGWRPRRGTCEVCGGQFWGTDLTPLTLRTTSGWGSAEKKMPHSSHISTNATIADLIPNLEAAAAEDDPERSEISNEASTTMTTTIEETIAVNTTAVTQENDLLLFRCGHGYHRRCLETEYTGGDSENEPPETRCTVCQTEKLGEIRTHIQDSSKHGTIDREIRTHIQDSSKHGTIDRVIGKSKGKEKNVSLL</sequence>
<dbReference type="InterPro" id="IPR045111">
    <property type="entry name" value="Vps41/Vps8"/>
</dbReference>
<dbReference type="Pfam" id="PF12816">
    <property type="entry name" value="TPR_Vps8"/>
    <property type="match status" value="1"/>
</dbReference>
<dbReference type="PANTHER" id="PTHR12616:SF8">
    <property type="entry name" value="VACUOLAR PROTEIN SORTING-ASSOCIATED PROTEIN 8 HOMOLOG"/>
    <property type="match status" value="1"/>
</dbReference>
<dbReference type="Pfam" id="PF25066">
    <property type="entry name" value="TPR_VPS8_2"/>
    <property type="match status" value="1"/>
</dbReference>
<dbReference type="PANTHER" id="PTHR12616">
    <property type="entry name" value="VACUOLAR PROTEIN SORTING VPS41"/>
    <property type="match status" value="1"/>
</dbReference>
<dbReference type="InterPro" id="IPR059070">
    <property type="entry name" value="TPR_VPS8_2"/>
</dbReference>
<dbReference type="Gene3D" id="2.130.10.10">
    <property type="entry name" value="YVTN repeat-like/Quinoprotein amine dehydrogenase"/>
    <property type="match status" value="1"/>
</dbReference>
<protein>
    <submittedName>
        <fullName evidence="5">11750_t:CDS:1</fullName>
    </submittedName>
</protein>
<reference evidence="5" key="1">
    <citation type="submission" date="2021-06" db="EMBL/GenBank/DDBJ databases">
        <authorList>
            <person name="Kallberg Y."/>
            <person name="Tangrot J."/>
            <person name="Rosling A."/>
        </authorList>
    </citation>
    <scope>NUCLEOTIDE SEQUENCE</scope>
    <source>
        <strain evidence="5">MT106</strain>
    </source>
</reference>
<dbReference type="GO" id="GO:0006623">
    <property type="term" value="P:protein targeting to vacuole"/>
    <property type="evidence" value="ECO:0007669"/>
    <property type="project" value="InterPro"/>
</dbReference>
<evidence type="ECO:0000259" key="3">
    <source>
        <dbReference type="Pfam" id="PF12816"/>
    </source>
</evidence>
<evidence type="ECO:0000256" key="1">
    <source>
        <dbReference type="ARBA" id="ARBA00009422"/>
    </source>
</evidence>
<feature type="domain" description="Vacuolar protein sorting-associated protein 8 central" evidence="3">
    <location>
        <begin position="880"/>
        <end position="1098"/>
    </location>
</feature>
<feature type="domain" description="VPS8-like TPR-like repeats" evidence="4">
    <location>
        <begin position="1467"/>
        <end position="1665"/>
    </location>
</feature>
<dbReference type="GO" id="GO:0005770">
    <property type="term" value="C:late endosome"/>
    <property type="evidence" value="ECO:0007669"/>
    <property type="project" value="TreeGrafter"/>
</dbReference>
<feature type="region of interest" description="Disordered" evidence="2">
    <location>
        <begin position="240"/>
        <end position="322"/>
    </location>
</feature>
<feature type="region of interest" description="Disordered" evidence="2">
    <location>
        <begin position="89"/>
        <end position="132"/>
    </location>
</feature>
<dbReference type="EMBL" id="CAJVPL010000020">
    <property type="protein sequence ID" value="CAG8434792.1"/>
    <property type="molecule type" value="Genomic_DNA"/>
</dbReference>
<accession>A0A9N8UYN8</accession>
<name>A0A9N8UYN8_9GLOM</name>
<evidence type="ECO:0000256" key="2">
    <source>
        <dbReference type="SAM" id="MobiDB-lite"/>
    </source>
</evidence>
<comment type="caution">
    <text evidence="5">The sequence shown here is derived from an EMBL/GenBank/DDBJ whole genome shotgun (WGS) entry which is preliminary data.</text>
</comment>
<evidence type="ECO:0000313" key="6">
    <source>
        <dbReference type="Proteomes" id="UP000789831"/>
    </source>
</evidence>
<dbReference type="OrthoDB" id="289913at2759"/>
<evidence type="ECO:0000259" key="4">
    <source>
        <dbReference type="Pfam" id="PF25066"/>
    </source>
</evidence>
<feature type="compositionally biased region" description="Low complexity" evidence="2">
    <location>
        <begin position="293"/>
        <end position="302"/>
    </location>
</feature>
<feature type="compositionally biased region" description="Acidic residues" evidence="2">
    <location>
        <begin position="100"/>
        <end position="110"/>
    </location>
</feature>
<evidence type="ECO:0000313" key="5">
    <source>
        <dbReference type="EMBL" id="CAG8434792.1"/>
    </source>
</evidence>
<comment type="similarity">
    <text evidence="1">Belongs to the VPS8 family.</text>
</comment>
<dbReference type="InterPro" id="IPR015943">
    <property type="entry name" value="WD40/YVTN_repeat-like_dom_sf"/>
</dbReference>
<gene>
    <name evidence="5" type="ORF">AGERDE_LOCUS409</name>
</gene>
<keyword evidence="6" id="KW-1185">Reference proteome</keyword>
<dbReference type="Pfam" id="PF23410">
    <property type="entry name" value="Beta-prop_VPS8"/>
    <property type="match status" value="1"/>
</dbReference>
<organism evidence="5 6">
    <name type="scientific">Ambispora gerdemannii</name>
    <dbReference type="NCBI Taxonomy" id="144530"/>
    <lineage>
        <taxon>Eukaryota</taxon>
        <taxon>Fungi</taxon>
        <taxon>Fungi incertae sedis</taxon>
        <taxon>Mucoromycota</taxon>
        <taxon>Glomeromycotina</taxon>
        <taxon>Glomeromycetes</taxon>
        <taxon>Archaeosporales</taxon>
        <taxon>Ambisporaceae</taxon>
        <taxon>Ambispora</taxon>
    </lineage>
</organism>
<dbReference type="GO" id="GO:0034058">
    <property type="term" value="P:endosomal vesicle fusion"/>
    <property type="evidence" value="ECO:0007669"/>
    <property type="project" value="TreeGrafter"/>
</dbReference>
<feature type="compositionally biased region" description="Acidic residues" evidence="2">
    <location>
        <begin position="240"/>
        <end position="254"/>
    </location>
</feature>
<feature type="compositionally biased region" description="Low complexity" evidence="2">
    <location>
        <begin position="111"/>
        <end position="127"/>
    </location>
</feature>
<proteinExistence type="inferred from homology"/>
<dbReference type="InterPro" id="IPR036322">
    <property type="entry name" value="WD40_repeat_dom_sf"/>
</dbReference>
<feature type="compositionally biased region" description="Polar residues" evidence="2">
    <location>
        <begin position="303"/>
        <end position="313"/>
    </location>
</feature>
<dbReference type="GO" id="GO:0030897">
    <property type="term" value="C:HOPS complex"/>
    <property type="evidence" value="ECO:0007669"/>
    <property type="project" value="TreeGrafter"/>
</dbReference>
<feature type="compositionally biased region" description="Low complexity" evidence="2">
    <location>
        <begin position="272"/>
        <end position="281"/>
    </location>
</feature>
<dbReference type="SUPFAM" id="SSF50978">
    <property type="entry name" value="WD40 repeat-like"/>
    <property type="match status" value="1"/>
</dbReference>
<dbReference type="InterPro" id="IPR025941">
    <property type="entry name" value="Vps8_central_dom"/>
</dbReference>
<dbReference type="Proteomes" id="UP000789831">
    <property type="component" value="Unassembled WGS sequence"/>
</dbReference>